<evidence type="ECO:0000313" key="1">
    <source>
        <dbReference type="EMBL" id="MDM5148194.1"/>
    </source>
</evidence>
<proteinExistence type="predicted"/>
<evidence type="ECO:0000313" key="2">
    <source>
        <dbReference type="Proteomes" id="UP001168167"/>
    </source>
</evidence>
<protein>
    <submittedName>
        <fullName evidence="1">Uncharacterized protein</fullName>
    </submittedName>
</protein>
<accession>A0ABT7QNC4</accession>
<gene>
    <name evidence="1" type="ORF">NQX30_07470</name>
</gene>
<keyword evidence="2" id="KW-1185">Reference proteome</keyword>
<dbReference type="Proteomes" id="UP001168167">
    <property type="component" value="Unassembled WGS sequence"/>
</dbReference>
<name>A0ABT7QNC4_9GAMM</name>
<organism evidence="1 2">
    <name type="scientific">Candidatus Doriopsillibacter californiensis</name>
    <dbReference type="NCBI Taxonomy" id="2970740"/>
    <lineage>
        <taxon>Bacteria</taxon>
        <taxon>Pseudomonadati</taxon>
        <taxon>Pseudomonadota</taxon>
        <taxon>Gammaproteobacteria</taxon>
        <taxon>Candidatus Tethybacterales</taxon>
        <taxon>Candidatus Persebacteraceae</taxon>
        <taxon>Candidatus Doriopsillibacter</taxon>
    </lineage>
</organism>
<comment type="caution">
    <text evidence="1">The sequence shown here is derived from an EMBL/GenBank/DDBJ whole genome shotgun (WGS) entry which is preliminary data.</text>
</comment>
<reference evidence="1" key="2">
    <citation type="journal article" date="2023" name="Microbiome">
        <title>Synthase-selected sorting approach identifies a beta-lactone synthase in a nudibranch symbiotic bacterium.</title>
        <authorList>
            <person name="Dzunkova M."/>
            <person name="La Clair J.J."/>
            <person name="Tyml T."/>
            <person name="Doud D."/>
            <person name="Schulz F."/>
            <person name="Piquer-Esteban S."/>
            <person name="Porcel Sanchis D."/>
            <person name="Osborn A."/>
            <person name="Robinson D."/>
            <person name="Louie K.B."/>
            <person name="Bowen B.P."/>
            <person name="Bowers R.M."/>
            <person name="Lee J."/>
            <person name="Arnau V."/>
            <person name="Diaz-Villanueva W."/>
            <person name="Stepanauskas R."/>
            <person name="Gosliner T."/>
            <person name="Date S.V."/>
            <person name="Northen T.R."/>
            <person name="Cheng J.F."/>
            <person name="Burkart M.D."/>
            <person name="Woyke T."/>
        </authorList>
    </citation>
    <scope>NUCLEOTIDE SEQUENCE</scope>
    <source>
        <strain evidence="1">Df01</strain>
    </source>
</reference>
<sequence>MSHEFLRRGNFGAVFLNGTMYIMGGIKYASNGAFSGAADNDFDMVIGALVDDLWWSTDGRTWTQVDQSELIAEQPDDFGRENGFRLGPPRLVAAHGADCILFKVCKVERISYGVQRAGEQAG</sequence>
<dbReference type="EMBL" id="JANQAO010000005">
    <property type="protein sequence ID" value="MDM5148194.1"/>
    <property type="molecule type" value="Genomic_DNA"/>
</dbReference>
<reference evidence="1" key="1">
    <citation type="submission" date="2022-08" db="EMBL/GenBank/DDBJ databases">
        <authorList>
            <person name="Dzunkova M."/>
            <person name="La Clair J."/>
            <person name="Tyml T."/>
            <person name="Doud D."/>
            <person name="Schulz F."/>
            <person name="Piquer S."/>
            <person name="Porcel Sanchis D."/>
            <person name="Osborn A."/>
            <person name="Robinson D."/>
            <person name="Louie K.B."/>
            <person name="Bowen B.P."/>
            <person name="Bowers R."/>
            <person name="Lee J."/>
            <person name="Arnau Llombart V."/>
            <person name="Diaz Villanueva W."/>
            <person name="Gosliner T."/>
            <person name="Northen T."/>
            <person name="Cheng J.-F."/>
            <person name="Burkart M.D."/>
            <person name="Woyke T."/>
        </authorList>
    </citation>
    <scope>NUCLEOTIDE SEQUENCE</scope>
    <source>
        <strain evidence="1">Df01</strain>
    </source>
</reference>